<dbReference type="CDD" id="cd00093">
    <property type="entry name" value="HTH_XRE"/>
    <property type="match status" value="1"/>
</dbReference>
<dbReference type="PROSITE" id="PS50943">
    <property type="entry name" value="HTH_CROC1"/>
    <property type="match status" value="1"/>
</dbReference>
<dbReference type="Proteomes" id="UP000526625">
    <property type="component" value="Unassembled WGS sequence"/>
</dbReference>
<dbReference type="Gene3D" id="1.10.260.40">
    <property type="entry name" value="lambda repressor-like DNA-binding domains"/>
    <property type="match status" value="1"/>
</dbReference>
<dbReference type="Pfam" id="PF01381">
    <property type="entry name" value="HTH_3"/>
    <property type="match status" value="1"/>
</dbReference>
<reference evidence="2 3" key="1">
    <citation type="submission" date="2020-08" db="EMBL/GenBank/DDBJ databases">
        <title>Genomic Encyclopedia of Type Strains, Phase IV (KMG-V): Genome sequencing to study the core and pangenomes of soil and plant-associated prokaryotes.</title>
        <authorList>
            <person name="Whitman W."/>
        </authorList>
    </citation>
    <scope>NUCLEOTIDE SEQUENCE [LARGE SCALE GENOMIC DNA]</scope>
    <source>
        <strain evidence="2 3">SEMIA 4059</strain>
    </source>
</reference>
<dbReference type="EMBL" id="JACHBF010000007">
    <property type="protein sequence ID" value="MBB6492568.1"/>
    <property type="molecule type" value="Genomic_DNA"/>
</dbReference>
<evidence type="ECO:0000313" key="2">
    <source>
        <dbReference type="EMBL" id="MBB6492568.1"/>
    </source>
</evidence>
<dbReference type="SUPFAM" id="SSF47413">
    <property type="entry name" value="lambda repressor-like DNA-binding domains"/>
    <property type="match status" value="1"/>
</dbReference>
<dbReference type="InterPro" id="IPR001387">
    <property type="entry name" value="Cro/C1-type_HTH"/>
</dbReference>
<dbReference type="SMART" id="SM00530">
    <property type="entry name" value="HTH_XRE"/>
    <property type="match status" value="1"/>
</dbReference>
<gene>
    <name evidence="2" type="ORF">GGD45_002975</name>
</gene>
<evidence type="ECO:0000313" key="3">
    <source>
        <dbReference type="Proteomes" id="UP000526625"/>
    </source>
</evidence>
<feature type="domain" description="HTH cro/C1-type" evidence="1">
    <location>
        <begin position="66"/>
        <end position="110"/>
    </location>
</feature>
<proteinExistence type="predicted"/>
<evidence type="ECO:0000259" key="1">
    <source>
        <dbReference type="PROSITE" id="PS50943"/>
    </source>
</evidence>
<name>A0ABR6R088_RHITR</name>
<dbReference type="InterPro" id="IPR010982">
    <property type="entry name" value="Lambda_DNA-bd_dom_sf"/>
</dbReference>
<keyword evidence="3" id="KW-1185">Reference proteome</keyword>
<protein>
    <submittedName>
        <fullName evidence="2">Transcriptional regulator with XRE-family HTH domain</fullName>
    </submittedName>
</protein>
<organism evidence="2 3">
    <name type="scientific">Rhizobium tropici</name>
    <dbReference type="NCBI Taxonomy" id="398"/>
    <lineage>
        <taxon>Bacteria</taxon>
        <taxon>Pseudomonadati</taxon>
        <taxon>Pseudomonadota</taxon>
        <taxon>Alphaproteobacteria</taxon>
        <taxon>Hyphomicrobiales</taxon>
        <taxon>Rhizobiaceae</taxon>
        <taxon>Rhizobium/Agrobacterium group</taxon>
        <taxon>Rhizobium</taxon>
    </lineage>
</organism>
<sequence>MIDLFHASLQFPFSTLLGGNVEVRLLHAISRLDASLSEFTLVRSKTELWMPHLAENLKIACATQRSISQLCRAIDINRQQFNRYINGQTRPSAHNLARIAKYFDLDAADFGLAPMLFRERLRKPALDLNQSSELLKAFPGDLTALRRHIGYFQTYHRSPSWPGMVVCSCSRIIEQGGLMHVKSMERLRDPGNGIQQFSKYVGLAAFYRNRIFITERVVGPNPILSQTILLPFDEYQRVYLRGTTMGVSWRKENLPYASRMIWRHVGTEPDLRELLSRCGPLPLSSRRLPPTVRSFLADPSAEVYAVPAEY</sequence>
<comment type="caution">
    <text evidence="2">The sequence shown here is derived from an EMBL/GenBank/DDBJ whole genome shotgun (WGS) entry which is preliminary data.</text>
</comment>
<accession>A0ABR6R088</accession>